<evidence type="ECO:0000313" key="8">
    <source>
        <dbReference type="Proteomes" id="UP000515156"/>
    </source>
</evidence>
<sequence>MQLRACLRGISGLEAPPFASLTLMVLLCCLGLMDSCETLALKSDQLLQHFQVHRLLTYPLCSLKPSLLFLDLLLFLLLGWWQEQCLGTLRYLYHALLSTIASALLYLLLIWLWTLPPSNACGYTTVHLAMLTAPRGQPPALRWGLLRRIRAPALPWLLLFFIYLSFSESPFLLYLSGVVSGLAYSAGILSWLHVSEEQVEKLEKHTICRTLSELPFVHFIPSPRRGGILPVVDPRARSVEILDSQAQTPLQGSVPTSPLSNVYSASPDWPPGASLADLVDPVMDEVFLRAGIEASLEEFSPAESSELKLSRSAVSSLRLQQLEKMGFPTDQAVVALAATGKVEGAVSLLVEGQVGDEILVTTEGRPRHITCDAQGQGHLSAECAISCIVQSSAET</sequence>
<feature type="chain" id="PRO_5027610695" evidence="6">
    <location>
        <begin position="36"/>
        <end position="395"/>
    </location>
</feature>
<dbReference type="OrthoDB" id="9908508at2759"/>
<feature type="transmembrane region" description="Helical" evidence="5">
    <location>
        <begin position="171"/>
        <end position="192"/>
    </location>
</feature>
<evidence type="ECO:0000256" key="6">
    <source>
        <dbReference type="SAM" id="SignalP"/>
    </source>
</evidence>
<dbReference type="CTD" id="25807"/>
<keyword evidence="2 5" id="KW-0812">Transmembrane</keyword>
<proteinExistence type="predicted"/>
<dbReference type="RefSeq" id="XP_030074074.1">
    <property type="nucleotide sequence ID" value="XM_030218214.1"/>
</dbReference>
<dbReference type="GeneID" id="115479899"/>
<reference evidence="9" key="2">
    <citation type="submission" date="2025-08" db="UniProtKB">
        <authorList>
            <consortium name="RefSeq"/>
        </authorList>
    </citation>
    <scope>IDENTIFICATION</scope>
</reference>
<dbReference type="SUPFAM" id="SSF46934">
    <property type="entry name" value="UBA-like"/>
    <property type="match status" value="1"/>
</dbReference>
<evidence type="ECO:0000256" key="5">
    <source>
        <dbReference type="SAM" id="Phobius"/>
    </source>
</evidence>
<dbReference type="AlphaFoldDB" id="A0A6P7ZEP5"/>
<dbReference type="PANTHER" id="PTHR43066:SF16">
    <property type="entry name" value="RHOMBOID DOMAIN-CONTAINING PROTEIN 3"/>
    <property type="match status" value="1"/>
</dbReference>
<feature type="domain" description="UBA" evidence="7">
    <location>
        <begin position="316"/>
        <end position="349"/>
    </location>
</feature>
<evidence type="ECO:0000256" key="3">
    <source>
        <dbReference type="ARBA" id="ARBA00022989"/>
    </source>
</evidence>
<evidence type="ECO:0000256" key="2">
    <source>
        <dbReference type="ARBA" id="ARBA00022692"/>
    </source>
</evidence>
<evidence type="ECO:0000256" key="4">
    <source>
        <dbReference type="ARBA" id="ARBA00023136"/>
    </source>
</evidence>
<dbReference type="SUPFAM" id="SSF144091">
    <property type="entry name" value="Rhomboid-like"/>
    <property type="match status" value="1"/>
</dbReference>
<gene>
    <name evidence="9" type="primary">RHBDD3</name>
</gene>
<dbReference type="InterPro" id="IPR035952">
    <property type="entry name" value="Rhomboid-like_sf"/>
</dbReference>
<keyword evidence="3 5" id="KW-1133">Transmembrane helix</keyword>
<dbReference type="Pfam" id="PF00627">
    <property type="entry name" value="UBA"/>
    <property type="match status" value="1"/>
</dbReference>
<dbReference type="InterPro" id="IPR009060">
    <property type="entry name" value="UBA-like_sf"/>
</dbReference>
<feature type="transmembrane region" description="Helical" evidence="5">
    <location>
        <begin position="56"/>
        <end position="79"/>
    </location>
</feature>
<name>A0A6P7ZEP5_9AMPH</name>
<dbReference type="Gene3D" id="1.10.8.10">
    <property type="entry name" value="DNA helicase RuvA subunit, C-terminal domain"/>
    <property type="match status" value="1"/>
</dbReference>
<keyword evidence="8" id="KW-1185">Reference proteome</keyword>
<reference evidence="8" key="1">
    <citation type="submission" date="2024-06" db="UniProtKB">
        <authorList>
            <consortium name="RefSeq"/>
        </authorList>
    </citation>
    <scope>NUCLEOTIDE SEQUENCE [LARGE SCALE GENOMIC DNA]</scope>
</reference>
<dbReference type="Gene3D" id="1.20.1540.10">
    <property type="entry name" value="Rhomboid-like"/>
    <property type="match status" value="1"/>
</dbReference>
<dbReference type="PANTHER" id="PTHR43066">
    <property type="entry name" value="RHOMBOID-RELATED PROTEIN"/>
    <property type="match status" value="1"/>
</dbReference>
<dbReference type="GO" id="GO:0016020">
    <property type="term" value="C:membrane"/>
    <property type="evidence" value="ECO:0007669"/>
    <property type="project" value="UniProtKB-SubCell"/>
</dbReference>
<evidence type="ECO:0000313" key="9">
    <source>
        <dbReference type="RefSeq" id="XP_030074074.1"/>
    </source>
</evidence>
<feature type="transmembrane region" description="Helical" evidence="5">
    <location>
        <begin position="91"/>
        <end position="113"/>
    </location>
</feature>
<feature type="transmembrane region" description="Helical" evidence="5">
    <location>
        <begin position="149"/>
        <end position="166"/>
    </location>
</feature>
<accession>A0A6P7ZEP5</accession>
<protein>
    <submittedName>
        <fullName evidence="9">Rhomboid domain-containing protein 3</fullName>
    </submittedName>
</protein>
<dbReference type="FunCoup" id="A0A6P7ZEP5">
    <property type="interactions" value="595"/>
</dbReference>
<comment type="subcellular location">
    <subcellularLocation>
        <location evidence="1">Membrane</location>
        <topology evidence="1">Multi-pass membrane protein</topology>
    </subcellularLocation>
</comment>
<dbReference type="InParanoid" id="A0A6P7ZEP5"/>
<dbReference type="CDD" id="cd14289">
    <property type="entry name" value="UBA_RHBD3"/>
    <property type="match status" value="1"/>
</dbReference>
<dbReference type="KEGG" id="muo:115479899"/>
<evidence type="ECO:0000256" key="1">
    <source>
        <dbReference type="ARBA" id="ARBA00004141"/>
    </source>
</evidence>
<dbReference type="InterPro" id="IPR015940">
    <property type="entry name" value="UBA"/>
</dbReference>
<keyword evidence="6" id="KW-0732">Signal</keyword>
<evidence type="ECO:0000259" key="7">
    <source>
        <dbReference type="Pfam" id="PF00627"/>
    </source>
</evidence>
<dbReference type="GO" id="GO:0004252">
    <property type="term" value="F:serine-type endopeptidase activity"/>
    <property type="evidence" value="ECO:0007669"/>
    <property type="project" value="TreeGrafter"/>
</dbReference>
<feature type="signal peptide" evidence="6">
    <location>
        <begin position="1"/>
        <end position="35"/>
    </location>
</feature>
<organism evidence="8 9">
    <name type="scientific">Microcaecilia unicolor</name>
    <dbReference type="NCBI Taxonomy" id="1415580"/>
    <lineage>
        <taxon>Eukaryota</taxon>
        <taxon>Metazoa</taxon>
        <taxon>Chordata</taxon>
        <taxon>Craniata</taxon>
        <taxon>Vertebrata</taxon>
        <taxon>Euteleostomi</taxon>
        <taxon>Amphibia</taxon>
        <taxon>Gymnophiona</taxon>
        <taxon>Siphonopidae</taxon>
        <taxon>Microcaecilia</taxon>
    </lineage>
</organism>
<keyword evidence="4 5" id="KW-0472">Membrane</keyword>
<dbReference type="Proteomes" id="UP000515156">
    <property type="component" value="Chromosome 11"/>
</dbReference>